<dbReference type="EMBL" id="CACVBM020001518">
    <property type="protein sequence ID" value="CAA7052957.1"/>
    <property type="molecule type" value="Genomic_DNA"/>
</dbReference>
<evidence type="ECO:0000313" key="3">
    <source>
        <dbReference type="EMBL" id="CAA7052957.1"/>
    </source>
</evidence>
<protein>
    <recommendedName>
        <fullName evidence="2">Reverse transcriptase Ty1/copia-type domain-containing protein</fullName>
    </recommendedName>
</protein>
<feature type="region of interest" description="Disordered" evidence="1">
    <location>
        <begin position="55"/>
        <end position="102"/>
    </location>
</feature>
<dbReference type="Pfam" id="PF07727">
    <property type="entry name" value="RVT_2"/>
    <property type="match status" value="1"/>
</dbReference>
<comment type="caution">
    <text evidence="3">The sequence shown here is derived from an EMBL/GenBank/DDBJ whole genome shotgun (WGS) entry which is preliminary data.</text>
</comment>
<feature type="region of interest" description="Disordered" evidence="1">
    <location>
        <begin position="142"/>
        <end position="214"/>
    </location>
</feature>
<dbReference type="InterPro" id="IPR013103">
    <property type="entry name" value="RVT_2"/>
</dbReference>
<feature type="compositionally biased region" description="Polar residues" evidence="1">
    <location>
        <begin position="152"/>
        <end position="166"/>
    </location>
</feature>
<reference evidence="3" key="1">
    <citation type="submission" date="2020-01" db="EMBL/GenBank/DDBJ databases">
        <authorList>
            <person name="Mishra B."/>
        </authorList>
    </citation>
    <scope>NUCLEOTIDE SEQUENCE [LARGE SCALE GENOMIC DNA]</scope>
</reference>
<gene>
    <name evidence="3" type="ORF">MERR_LOCUS40192</name>
</gene>
<dbReference type="SUPFAM" id="SSF56672">
    <property type="entry name" value="DNA/RNA polymerases"/>
    <property type="match status" value="1"/>
</dbReference>
<feature type="compositionally biased region" description="Basic residues" evidence="1">
    <location>
        <begin position="69"/>
        <end position="91"/>
    </location>
</feature>
<proteinExistence type="predicted"/>
<dbReference type="InterPro" id="IPR043502">
    <property type="entry name" value="DNA/RNA_pol_sf"/>
</dbReference>
<dbReference type="Proteomes" id="UP000467841">
    <property type="component" value="Unassembled WGS sequence"/>
</dbReference>
<evidence type="ECO:0000256" key="1">
    <source>
        <dbReference type="SAM" id="MobiDB-lite"/>
    </source>
</evidence>
<evidence type="ECO:0000259" key="2">
    <source>
        <dbReference type="Pfam" id="PF07727"/>
    </source>
</evidence>
<name>A0A6D2KM29_9BRAS</name>
<evidence type="ECO:0000313" key="4">
    <source>
        <dbReference type="Proteomes" id="UP000467841"/>
    </source>
</evidence>
<feature type="compositionally biased region" description="Pro residues" evidence="1">
    <location>
        <begin position="169"/>
        <end position="209"/>
    </location>
</feature>
<organism evidence="3 4">
    <name type="scientific">Microthlaspi erraticum</name>
    <dbReference type="NCBI Taxonomy" id="1685480"/>
    <lineage>
        <taxon>Eukaryota</taxon>
        <taxon>Viridiplantae</taxon>
        <taxon>Streptophyta</taxon>
        <taxon>Embryophyta</taxon>
        <taxon>Tracheophyta</taxon>
        <taxon>Spermatophyta</taxon>
        <taxon>Magnoliopsida</taxon>
        <taxon>eudicotyledons</taxon>
        <taxon>Gunneridae</taxon>
        <taxon>Pentapetalae</taxon>
        <taxon>rosids</taxon>
        <taxon>malvids</taxon>
        <taxon>Brassicales</taxon>
        <taxon>Brassicaceae</taxon>
        <taxon>Coluteocarpeae</taxon>
        <taxon>Microthlaspi</taxon>
    </lineage>
</organism>
<dbReference type="AlphaFoldDB" id="A0A6D2KM29"/>
<sequence>MDFIKTSSLRALIELTFQRNWNGLIWMSRKGVTTKRVKTVQTALSRISAQTAQPAGRETFVSRSAKTSVRLKSRPKFKPSGRHARPGKHVPRSASHDHSTPCRATYLTYHGRWRRPSRTVPRPAEKHRPIFTRPTTAADRIHPATTVPIAVSNPTGGSALSSSATVSPPLLPIPVPPSPLDPNPPTPPLSPGHNSPPPSPQQELPPAPSQPVVAPVPTRIQTRSKSGIVKPKKVFSLHTATISPLPRSHLAAFRDPIWNGAMHEEYNSQMAARSWTLVPQPLNANIVRSMWLYTHKFRADGSLARHKARLVANGKSQQVDIDCAETFSPVIKPATIRTILDITVSRDWPLHQLDVKNGFLHGNLEETVYMYQLACFVDPTKPDYVCLLKKSMYVLKQSPRAWYQ</sequence>
<dbReference type="OrthoDB" id="7473114at2759"/>
<feature type="domain" description="Reverse transcriptase Ty1/copia-type" evidence="2">
    <location>
        <begin position="274"/>
        <end position="404"/>
    </location>
</feature>
<accession>A0A6D2KM29</accession>
<keyword evidence="4" id="KW-1185">Reference proteome</keyword>